<organism evidence="2 3">
    <name type="scientific">Streptomyces hainanensis</name>
    <dbReference type="NCBI Taxonomy" id="402648"/>
    <lineage>
        <taxon>Bacteria</taxon>
        <taxon>Bacillati</taxon>
        <taxon>Actinomycetota</taxon>
        <taxon>Actinomycetes</taxon>
        <taxon>Kitasatosporales</taxon>
        <taxon>Streptomycetaceae</taxon>
        <taxon>Streptomyces</taxon>
    </lineage>
</organism>
<feature type="region of interest" description="Disordered" evidence="1">
    <location>
        <begin position="95"/>
        <end position="119"/>
    </location>
</feature>
<gene>
    <name evidence="2" type="ORF">E1283_07735</name>
</gene>
<sequence>MTDHDRLLDAALPAVTNYPRSSRYHGVGTAVHVTADGREIPYLKRRLIPKQPTDDTVENVPHTVSAGERLDLLGHHYFGSAGQWWRIADANPATDPRELTDTPGERFNIPLPGGSSHGG</sequence>
<dbReference type="AlphaFoldDB" id="A0A4V2Y3P2"/>
<protein>
    <submittedName>
        <fullName evidence="2">LysM domain-containing protein</fullName>
    </submittedName>
</protein>
<evidence type="ECO:0000313" key="3">
    <source>
        <dbReference type="Proteomes" id="UP000295345"/>
    </source>
</evidence>
<dbReference type="Proteomes" id="UP000295345">
    <property type="component" value="Unassembled WGS sequence"/>
</dbReference>
<keyword evidence="3" id="KW-1185">Reference proteome</keyword>
<evidence type="ECO:0000313" key="2">
    <source>
        <dbReference type="EMBL" id="TDC77265.1"/>
    </source>
</evidence>
<feature type="compositionally biased region" description="Basic and acidic residues" evidence="1">
    <location>
        <begin position="95"/>
        <end position="104"/>
    </location>
</feature>
<reference evidence="2 3" key="1">
    <citation type="submission" date="2019-03" db="EMBL/GenBank/DDBJ databases">
        <title>Draft genome sequences of novel Actinobacteria.</title>
        <authorList>
            <person name="Sahin N."/>
            <person name="Ay H."/>
            <person name="Saygin H."/>
        </authorList>
    </citation>
    <scope>NUCLEOTIDE SEQUENCE [LARGE SCALE GENOMIC DNA]</scope>
    <source>
        <strain evidence="2 3">DSM 41900</strain>
    </source>
</reference>
<dbReference type="EMBL" id="SMKI01000057">
    <property type="protein sequence ID" value="TDC77265.1"/>
    <property type="molecule type" value="Genomic_DNA"/>
</dbReference>
<dbReference type="OrthoDB" id="9809850at2"/>
<name>A0A4V2Y3P2_9ACTN</name>
<proteinExistence type="predicted"/>
<evidence type="ECO:0000256" key="1">
    <source>
        <dbReference type="SAM" id="MobiDB-lite"/>
    </source>
</evidence>
<dbReference type="RefSeq" id="WP_132817159.1">
    <property type="nucleotide sequence ID" value="NZ_SMKI01000057.1"/>
</dbReference>
<accession>A0A4V2Y3P2</accession>
<comment type="caution">
    <text evidence="2">The sequence shown here is derived from an EMBL/GenBank/DDBJ whole genome shotgun (WGS) entry which is preliminary data.</text>
</comment>